<evidence type="ECO:0000256" key="1">
    <source>
        <dbReference type="ARBA" id="ARBA00007734"/>
    </source>
</evidence>
<dbReference type="InterPro" id="IPR023346">
    <property type="entry name" value="Lysozyme-like_dom_sf"/>
</dbReference>
<dbReference type="Pfam" id="PF01464">
    <property type="entry name" value="SLT"/>
    <property type="match status" value="1"/>
</dbReference>
<dbReference type="AlphaFoldDB" id="A0A5B8SUW6"/>
<dbReference type="KEGG" id="paur:FGL86_16070"/>
<dbReference type="GO" id="GO:0004553">
    <property type="term" value="F:hydrolase activity, hydrolyzing O-glycosyl compounds"/>
    <property type="evidence" value="ECO:0007669"/>
    <property type="project" value="InterPro"/>
</dbReference>
<name>A0A5B8SUW6_9GAMM</name>
<feature type="domain" description="Transglycosylase SLT" evidence="3">
    <location>
        <begin position="470"/>
        <end position="578"/>
    </location>
</feature>
<accession>A0A5B8SUW6</accession>
<protein>
    <submittedName>
        <fullName evidence="5">Lytic murein transglycosylase</fullName>
    </submittedName>
</protein>
<organism evidence="5 6">
    <name type="scientific">Pistricoccus aurantiacus</name>
    <dbReference type="NCBI Taxonomy" id="1883414"/>
    <lineage>
        <taxon>Bacteria</taxon>
        <taxon>Pseudomonadati</taxon>
        <taxon>Pseudomonadota</taxon>
        <taxon>Gammaproteobacteria</taxon>
        <taxon>Oceanospirillales</taxon>
        <taxon>Halomonadaceae</taxon>
        <taxon>Pistricoccus</taxon>
    </lineage>
</organism>
<dbReference type="OrthoDB" id="92254at2"/>
<dbReference type="PANTHER" id="PTHR37423:SF5">
    <property type="entry name" value="SOLUBLE LYTIC MUREIN TRANSGLYCOSYLASE"/>
    <property type="match status" value="1"/>
</dbReference>
<feature type="domain" description="Lytic transglycosylase superhelical linker" evidence="4">
    <location>
        <begin position="391"/>
        <end position="457"/>
    </location>
</feature>
<dbReference type="GO" id="GO:0008933">
    <property type="term" value="F:peptidoglycan lytic transglycosylase activity"/>
    <property type="evidence" value="ECO:0007669"/>
    <property type="project" value="InterPro"/>
</dbReference>
<sequence length="639" mass="71918">MALAFALALPQDAALAAPDDQAMKDALNAARKQQWERIDQSAIQGHVLEGYVEYHRLKSRLPQAAAAEIKTFIERHADSPLAQWMRGQAISAYGEARQYASLLAVSDGKPSGAERQCYYYTALLDRDYQTAAQGGRRLWQYGHSRPEACDPLFNRLKQHGAIGPLEVWERLMLAWQSGESGLMSYLSRQLGAGWQDGLDSLAQVRQDYSAIIRVPARIGPQGRGTSALVAAAMHGYTRADTQEALDAWQRISPRLEIAAEDRREIEHDLILYSLVRNVGENRVWADQALSRNGDADLLELRVRAALGERDWQGVIDWVHRMEDDQRREARWQYWLGRALGQLGDAITAEKAYRAAAGERDFYGFAAADRLGQPYALNLRQDSYNEAYRQRIARWPVVERTEALMRIGEVGLANSEWYAASARLADQDVKALADYAESRGWYAKLVQTTIAGKLWDALAWRFPAAYREQFLHWGNANSVDPYLLMAISRRESAYNPTVISPAGARGLMQLMPGTATLVSRKIGVADPGPYGVLQPEVNIRLGSRYFKDMLERYRGNRLAATAAYNAGPGRVDRWLKEAPREFDLFVESIPFRETRQYVQAVLAYRVIFESLAQGGDTRNVALLTPTEQRVDYDASLLARQ</sequence>
<dbReference type="EMBL" id="CP042382">
    <property type="protein sequence ID" value="QEA40992.1"/>
    <property type="molecule type" value="Genomic_DNA"/>
</dbReference>
<evidence type="ECO:0000256" key="2">
    <source>
        <dbReference type="ARBA" id="ARBA00022729"/>
    </source>
</evidence>
<dbReference type="InterPro" id="IPR012289">
    <property type="entry name" value="Lytic_TGlycosylase_superhlx_L"/>
</dbReference>
<evidence type="ECO:0000259" key="3">
    <source>
        <dbReference type="Pfam" id="PF01464"/>
    </source>
</evidence>
<dbReference type="GO" id="GO:0000270">
    <property type="term" value="P:peptidoglycan metabolic process"/>
    <property type="evidence" value="ECO:0007669"/>
    <property type="project" value="InterPro"/>
</dbReference>
<evidence type="ECO:0000259" key="4">
    <source>
        <dbReference type="Pfam" id="PF14718"/>
    </source>
</evidence>
<dbReference type="Gene3D" id="1.10.1240.20">
    <property type="entry name" value="Lytic transglycosylase, superhelical linker domain"/>
    <property type="match status" value="1"/>
</dbReference>
<reference evidence="5 6" key="1">
    <citation type="submission" date="2019-06" db="EMBL/GenBank/DDBJ databases">
        <title>Genome analyses of bacteria isolated from kimchi.</title>
        <authorList>
            <person name="Lee S."/>
            <person name="Ahn S."/>
            <person name="Roh S."/>
        </authorList>
    </citation>
    <scope>NUCLEOTIDE SEQUENCE [LARGE SCALE GENOMIC DNA]</scope>
    <source>
        <strain evidence="5 6">CBA4606</strain>
    </source>
</reference>
<dbReference type="InterPro" id="IPR008258">
    <property type="entry name" value="Transglycosylase_SLT_dom_1"/>
</dbReference>
<proteinExistence type="inferred from homology"/>
<dbReference type="PANTHER" id="PTHR37423">
    <property type="entry name" value="SOLUBLE LYTIC MUREIN TRANSGLYCOSYLASE-RELATED"/>
    <property type="match status" value="1"/>
</dbReference>
<keyword evidence="6" id="KW-1185">Reference proteome</keyword>
<dbReference type="Gene3D" id="1.25.20.10">
    <property type="entry name" value="Bacterial muramidases"/>
    <property type="match status" value="1"/>
</dbReference>
<dbReference type="SUPFAM" id="SSF48435">
    <property type="entry name" value="Bacterial muramidases"/>
    <property type="match status" value="1"/>
</dbReference>
<dbReference type="GO" id="GO:0042597">
    <property type="term" value="C:periplasmic space"/>
    <property type="evidence" value="ECO:0007669"/>
    <property type="project" value="InterPro"/>
</dbReference>
<dbReference type="Gene3D" id="1.10.530.10">
    <property type="match status" value="1"/>
</dbReference>
<dbReference type="GO" id="GO:0016020">
    <property type="term" value="C:membrane"/>
    <property type="evidence" value="ECO:0007669"/>
    <property type="project" value="InterPro"/>
</dbReference>
<dbReference type="InterPro" id="IPR037061">
    <property type="entry name" value="Lytic_TGlycoase_superhlx_L_sf"/>
</dbReference>
<gene>
    <name evidence="5" type="ORF">FGL86_16070</name>
</gene>
<evidence type="ECO:0000313" key="5">
    <source>
        <dbReference type="EMBL" id="QEA40992.1"/>
    </source>
</evidence>
<evidence type="ECO:0000313" key="6">
    <source>
        <dbReference type="Proteomes" id="UP000321272"/>
    </source>
</evidence>
<dbReference type="PROSITE" id="PS00922">
    <property type="entry name" value="TRANSGLYCOSYLASE"/>
    <property type="match status" value="1"/>
</dbReference>
<dbReference type="InterPro" id="IPR008939">
    <property type="entry name" value="Lytic_TGlycosylase_superhlx_U"/>
</dbReference>
<dbReference type="CDD" id="cd13401">
    <property type="entry name" value="Slt70-like"/>
    <property type="match status" value="1"/>
</dbReference>
<keyword evidence="2" id="KW-0732">Signal</keyword>
<dbReference type="Proteomes" id="UP000321272">
    <property type="component" value="Chromosome"/>
</dbReference>
<dbReference type="InterPro" id="IPR000189">
    <property type="entry name" value="Transglyc_AS"/>
</dbReference>
<dbReference type="Pfam" id="PF14718">
    <property type="entry name" value="SLT_L"/>
    <property type="match status" value="1"/>
</dbReference>
<comment type="similarity">
    <text evidence="1">Belongs to the transglycosylase Slt family.</text>
</comment>
<dbReference type="SUPFAM" id="SSF53955">
    <property type="entry name" value="Lysozyme-like"/>
    <property type="match status" value="1"/>
</dbReference>